<dbReference type="EMBL" id="UINC01074465">
    <property type="protein sequence ID" value="SVC11681.1"/>
    <property type="molecule type" value="Genomic_DNA"/>
</dbReference>
<organism evidence="1">
    <name type="scientific">marine metagenome</name>
    <dbReference type="NCBI Taxonomy" id="408172"/>
    <lineage>
        <taxon>unclassified sequences</taxon>
        <taxon>metagenomes</taxon>
        <taxon>ecological metagenomes</taxon>
    </lineage>
</organism>
<sequence length="82" mass="8706">MLPAHRKFDEDLYAEMLALANAAGISPAEAVIVGGFTDFVDAVRATIGAETPGELQEDDCTSMIIPDSRADGSGFLAQTWDM</sequence>
<evidence type="ECO:0000313" key="1">
    <source>
        <dbReference type="EMBL" id="SVC11681.1"/>
    </source>
</evidence>
<reference evidence="1" key="1">
    <citation type="submission" date="2018-05" db="EMBL/GenBank/DDBJ databases">
        <authorList>
            <person name="Lanie J.A."/>
            <person name="Ng W.-L."/>
            <person name="Kazmierczak K.M."/>
            <person name="Andrzejewski T.M."/>
            <person name="Davidsen T.M."/>
            <person name="Wayne K.J."/>
            <person name="Tettelin H."/>
            <person name="Glass J.I."/>
            <person name="Rusch D."/>
            <person name="Podicherti R."/>
            <person name="Tsui H.-C.T."/>
            <person name="Winkler M.E."/>
        </authorList>
    </citation>
    <scope>NUCLEOTIDE SEQUENCE</scope>
</reference>
<gene>
    <name evidence="1" type="ORF">METZ01_LOCUS264535</name>
</gene>
<feature type="non-terminal residue" evidence="1">
    <location>
        <position position="82"/>
    </location>
</feature>
<dbReference type="AlphaFoldDB" id="A0A382JM22"/>
<protein>
    <submittedName>
        <fullName evidence="1">Uncharacterized protein</fullName>
    </submittedName>
</protein>
<proteinExistence type="predicted"/>
<name>A0A382JM22_9ZZZZ</name>
<accession>A0A382JM22</accession>